<dbReference type="EMBL" id="MAYM02001853">
    <property type="protein sequence ID" value="RLN10367.1"/>
    <property type="molecule type" value="Genomic_DNA"/>
</dbReference>
<dbReference type="GO" id="GO:0005737">
    <property type="term" value="C:cytoplasm"/>
    <property type="evidence" value="ECO:0007669"/>
    <property type="project" value="TreeGrafter"/>
</dbReference>
<reference evidence="6" key="1">
    <citation type="journal article" date="2015" name="Genom Data">
        <title>Genome sequences of six Phytophthora species associated with forests in New Zealand.</title>
        <authorList>
            <person name="Studholme D.J."/>
            <person name="McDougal R.L."/>
            <person name="Sambles C."/>
            <person name="Hansen E."/>
            <person name="Hardy G."/>
            <person name="Grant M."/>
            <person name="Ganley R.J."/>
            <person name="Williams N.M."/>
        </authorList>
    </citation>
    <scope>NUCLEOTIDE SEQUENCE</scope>
    <source>
        <strain evidence="6">NZFS 2646</strain>
        <strain evidence="7">NZFS 3630</strain>
    </source>
</reference>
<dbReference type="Proteomes" id="UP000785171">
    <property type="component" value="Unassembled WGS sequence"/>
</dbReference>
<evidence type="ECO:0000313" key="6">
    <source>
        <dbReference type="EMBL" id="KAG2522541.1"/>
    </source>
</evidence>
<dbReference type="AlphaFoldDB" id="A0A3R7JSR1"/>
<evidence type="ECO:0000313" key="9">
    <source>
        <dbReference type="EMBL" id="RLN78441.1"/>
    </source>
</evidence>
<keyword evidence="4" id="KW-0539">Nucleus</keyword>
<dbReference type="GO" id="GO:0031267">
    <property type="term" value="F:small GTPase binding"/>
    <property type="evidence" value="ECO:0007669"/>
    <property type="project" value="InterPro"/>
</dbReference>
<comment type="caution">
    <text evidence="8">The sequence shown here is derived from an EMBL/GenBank/DDBJ whole genome shotgun (WGS) entry which is preliminary data.</text>
</comment>
<gene>
    <name evidence="8" type="ORF">BBI17_006040</name>
    <name evidence="9" type="ORF">BBO99_00005964</name>
    <name evidence="6" type="ORF">JM16_005779</name>
    <name evidence="7" type="ORF">JM18_004828</name>
</gene>
<evidence type="ECO:0000256" key="4">
    <source>
        <dbReference type="ARBA" id="ARBA00023242"/>
    </source>
</evidence>
<dbReference type="PANTHER" id="PTHR12363:SF33">
    <property type="entry name" value="IMPORTIN-13"/>
    <property type="match status" value="1"/>
</dbReference>
<dbReference type="EMBL" id="MBDN02000189">
    <property type="protein sequence ID" value="RLN78441.1"/>
    <property type="molecule type" value="Genomic_DNA"/>
</dbReference>
<evidence type="ECO:0000313" key="11">
    <source>
        <dbReference type="Proteomes" id="UP000285883"/>
    </source>
</evidence>
<dbReference type="EMBL" id="JPWU03000160">
    <property type="protein sequence ID" value="KAG2524256.1"/>
    <property type="molecule type" value="Genomic_DNA"/>
</dbReference>
<dbReference type="GO" id="GO:0006606">
    <property type="term" value="P:protein import into nucleus"/>
    <property type="evidence" value="ECO:0007669"/>
    <property type="project" value="TreeGrafter"/>
</dbReference>
<dbReference type="InterPro" id="IPR001494">
    <property type="entry name" value="Importin-beta_N"/>
</dbReference>
<evidence type="ECO:0000256" key="2">
    <source>
        <dbReference type="ARBA" id="ARBA00007991"/>
    </source>
</evidence>
<accession>A0A3R7JSR1</accession>
<reference evidence="10 11" key="2">
    <citation type="submission" date="2018-07" db="EMBL/GenBank/DDBJ databases">
        <title>Genome sequencing of oomycete isolates from Chile give support for New Zealand origin for Phytophthora kernoviae and make available the first Nothophytophthora sp. genome.</title>
        <authorList>
            <person name="Studholme D.J."/>
            <person name="Sanfuentes E."/>
            <person name="Panda P."/>
            <person name="Hill R."/>
            <person name="Sambles C."/>
            <person name="Grant M."/>
            <person name="Williams N.M."/>
            <person name="Mcdougal R.L."/>
        </authorList>
    </citation>
    <scope>NUCLEOTIDE SEQUENCE [LARGE SCALE GENOMIC DNA]</scope>
    <source>
        <strain evidence="8">Chile2</strain>
        <strain evidence="9">Chile4</strain>
    </source>
</reference>
<evidence type="ECO:0000256" key="1">
    <source>
        <dbReference type="ARBA" id="ARBA00004123"/>
    </source>
</evidence>
<evidence type="ECO:0000313" key="7">
    <source>
        <dbReference type="EMBL" id="KAG2524256.1"/>
    </source>
</evidence>
<evidence type="ECO:0000259" key="5">
    <source>
        <dbReference type="Pfam" id="PF03810"/>
    </source>
</evidence>
<evidence type="ECO:0000256" key="3">
    <source>
        <dbReference type="ARBA" id="ARBA00022448"/>
    </source>
</evidence>
<evidence type="ECO:0000313" key="10">
    <source>
        <dbReference type="Proteomes" id="UP000285624"/>
    </source>
</evidence>
<dbReference type="InterPro" id="IPR011989">
    <property type="entry name" value="ARM-like"/>
</dbReference>
<dbReference type="Proteomes" id="UP000285883">
    <property type="component" value="Unassembled WGS sequence"/>
</dbReference>
<sequence length="405" mass="44770">MAEQLAACARQLFEGVSGSDEQRAANSWLMQFQVSDQAWGAALQLLEQPPKDAATQQNLTAPELVAMQILRLKTQQEWRQISLQQRQIVRQTLLKLLEATCISDGGLSARLVNAGVAAQRQQKSAAVLAEILGAIPLQILASERLWTKEEMLDMLNVFQAESEEVMKAVQMILSNMPEEQSNALRCLEGWIIGCVPAHETFGLNAAHLFSRGLMDVLFNIAVSDSEEQSQLLLACSAHKDIDVVQPTLEIWFFFLEESSSQNEISLELFGDASQEQIVTVLSRLVNSLVDHCKYPQSFVDTQQVSSDDPEIEAIVTLRREIADTLLSLFSKWPGGPGKPKGDYVSCVMGMSQMLSDSKDVAMIDALFFLLSYLVELFDVVSSDSESEEDQIPLDVPASVISGITR</sequence>
<dbReference type="InterPro" id="IPR016024">
    <property type="entry name" value="ARM-type_fold"/>
</dbReference>
<comment type="subcellular location">
    <subcellularLocation>
        <location evidence="1">Nucleus</location>
    </subcellularLocation>
</comment>
<dbReference type="InterPro" id="IPR051345">
    <property type="entry name" value="Importin_beta-like_NTR"/>
</dbReference>
<dbReference type="Gene3D" id="1.25.10.10">
    <property type="entry name" value="Leucine-rich Repeat Variant"/>
    <property type="match status" value="2"/>
</dbReference>
<comment type="similarity">
    <text evidence="2">Belongs to the importin beta family.</text>
</comment>
<keyword evidence="3" id="KW-0813">Transport</keyword>
<feature type="domain" description="Importin N-terminal" evidence="5">
    <location>
        <begin position="25"/>
        <end position="97"/>
    </location>
</feature>
<evidence type="ECO:0000313" key="8">
    <source>
        <dbReference type="EMBL" id="RLN10367.1"/>
    </source>
</evidence>
<dbReference type="Proteomes" id="UP000285624">
    <property type="component" value="Unassembled WGS sequence"/>
</dbReference>
<dbReference type="Pfam" id="PF03810">
    <property type="entry name" value="IBN_N"/>
    <property type="match status" value="1"/>
</dbReference>
<dbReference type="GO" id="GO:0005634">
    <property type="term" value="C:nucleus"/>
    <property type="evidence" value="ECO:0007669"/>
    <property type="project" value="UniProtKB-SubCell"/>
</dbReference>
<reference evidence="6" key="3">
    <citation type="submission" date="2020-06" db="EMBL/GenBank/DDBJ databases">
        <authorList>
            <person name="Studholme D.J."/>
        </authorList>
    </citation>
    <scope>NUCLEOTIDE SEQUENCE</scope>
    <source>
        <strain evidence="6">NZFS 2646</strain>
        <strain evidence="7">NZFS 3630</strain>
    </source>
</reference>
<dbReference type="PANTHER" id="PTHR12363">
    <property type="entry name" value="TRANSPORTIN 3 AND IMPORTIN 13"/>
    <property type="match status" value="1"/>
</dbReference>
<protein>
    <recommendedName>
        <fullName evidence="5">Importin N-terminal domain-containing protein</fullName>
    </recommendedName>
</protein>
<organism evidence="8 11">
    <name type="scientific">Phytophthora kernoviae</name>
    <dbReference type="NCBI Taxonomy" id="325452"/>
    <lineage>
        <taxon>Eukaryota</taxon>
        <taxon>Sar</taxon>
        <taxon>Stramenopiles</taxon>
        <taxon>Oomycota</taxon>
        <taxon>Peronosporomycetes</taxon>
        <taxon>Peronosporales</taxon>
        <taxon>Peronosporaceae</taxon>
        <taxon>Phytophthora</taxon>
    </lineage>
</organism>
<dbReference type="SUPFAM" id="SSF48371">
    <property type="entry name" value="ARM repeat"/>
    <property type="match status" value="1"/>
</dbReference>
<keyword evidence="10" id="KW-1185">Reference proteome</keyword>
<proteinExistence type="inferred from homology"/>
<dbReference type="EMBL" id="JPWV03000164">
    <property type="protein sequence ID" value="KAG2522541.1"/>
    <property type="molecule type" value="Genomic_DNA"/>
</dbReference>
<dbReference type="Proteomes" id="UP000792063">
    <property type="component" value="Unassembled WGS sequence"/>
</dbReference>
<name>A0A3R7JSR1_9STRA</name>